<protein>
    <submittedName>
        <fullName evidence="1">Uncharacterized protein</fullName>
    </submittedName>
</protein>
<accession>A0A0A9KVN5</accession>
<dbReference type="EMBL" id="GBRH01195629">
    <property type="protein sequence ID" value="JAE02267.1"/>
    <property type="molecule type" value="Transcribed_RNA"/>
</dbReference>
<name>A0A0A9KVN5_ARUDO</name>
<sequence length="27" mass="3114">MTTMTETLRAQTAYSMADPMPVYRFLS</sequence>
<reference evidence="1" key="2">
    <citation type="journal article" date="2015" name="Data Brief">
        <title>Shoot transcriptome of the giant reed, Arundo donax.</title>
        <authorList>
            <person name="Barrero R.A."/>
            <person name="Guerrero F.D."/>
            <person name="Moolhuijzen P."/>
            <person name="Goolsby J.A."/>
            <person name="Tidwell J."/>
            <person name="Bellgard S.E."/>
            <person name="Bellgard M.I."/>
        </authorList>
    </citation>
    <scope>NUCLEOTIDE SEQUENCE</scope>
    <source>
        <tissue evidence="1">Shoot tissue taken approximately 20 cm above the soil surface</tissue>
    </source>
</reference>
<dbReference type="AlphaFoldDB" id="A0A0A9KVN5"/>
<proteinExistence type="predicted"/>
<evidence type="ECO:0000313" key="1">
    <source>
        <dbReference type="EMBL" id="JAE02267.1"/>
    </source>
</evidence>
<reference evidence="1" key="1">
    <citation type="submission" date="2014-09" db="EMBL/GenBank/DDBJ databases">
        <authorList>
            <person name="Magalhaes I.L.F."/>
            <person name="Oliveira U."/>
            <person name="Santos F.R."/>
            <person name="Vidigal T.H.D.A."/>
            <person name="Brescovit A.D."/>
            <person name="Santos A.J."/>
        </authorList>
    </citation>
    <scope>NUCLEOTIDE SEQUENCE</scope>
    <source>
        <tissue evidence="1">Shoot tissue taken approximately 20 cm above the soil surface</tissue>
    </source>
</reference>
<organism evidence="1">
    <name type="scientific">Arundo donax</name>
    <name type="common">Giant reed</name>
    <name type="synonym">Donax arundinaceus</name>
    <dbReference type="NCBI Taxonomy" id="35708"/>
    <lineage>
        <taxon>Eukaryota</taxon>
        <taxon>Viridiplantae</taxon>
        <taxon>Streptophyta</taxon>
        <taxon>Embryophyta</taxon>
        <taxon>Tracheophyta</taxon>
        <taxon>Spermatophyta</taxon>
        <taxon>Magnoliopsida</taxon>
        <taxon>Liliopsida</taxon>
        <taxon>Poales</taxon>
        <taxon>Poaceae</taxon>
        <taxon>PACMAD clade</taxon>
        <taxon>Arundinoideae</taxon>
        <taxon>Arundineae</taxon>
        <taxon>Arundo</taxon>
    </lineage>
</organism>